<comment type="caution">
    <text evidence="2">The sequence shown here is derived from an EMBL/GenBank/DDBJ whole genome shotgun (WGS) entry which is preliminary data.</text>
</comment>
<reference evidence="2 3" key="1">
    <citation type="journal article" date="2023" name="Plants (Basel)">
        <title>Bridging the Gap: Combining Genomics and Transcriptomics Approaches to Understand Stylosanthes scabra, an Orphan Legume from the Brazilian Caatinga.</title>
        <authorList>
            <person name="Ferreira-Neto J.R.C."/>
            <person name="da Silva M.D."/>
            <person name="Binneck E."/>
            <person name="de Melo N.F."/>
            <person name="da Silva R.H."/>
            <person name="de Melo A.L.T.M."/>
            <person name="Pandolfi V."/>
            <person name="Bustamante F.O."/>
            <person name="Brasileiro-Vidal A.C."/>
            <person name="Benko-Iseppon A.M."/>
        </authorList>
    </citation>
    <scope>NUCLEOTIDE SEQUENCE [LARGE SCALE GENOMIC DNA]</scope>
    <source>
        <tissue evidence="2">Leaves</tissue>
    </source>
</reference>
<organism evidence="2 3">
    <name type="scientific">Stylosanthes scabra</name>
    <dbReference type="NCBI Taxonomy" id="79078"/>
    <lineage>
        <taxon>Eukaryota</taxon>
        <taxon>Viridiplantae</taxon>
        <taxon>Streptophyta</taxon>
        <taxon>Embryophyta</taxon>
        <taxon>Tracheophyta</taxon>
        <taxon>Spermatophyta</taxon>
        <taxon>Magnoliopsida</taxon>
        <taxon>eudicotyledons</taxon>
        <taxon>Gunneridae</taxon>
        <taxon>Pentapetalae</taxon>
        <taxon>rosids</taxon>
        <taxon>fabids</taxon>
        <taxon>Fabales</taxon>
        <taxon>Fabaceae</taxon>
        <taxon>Papilionoideae</taxon>
        <taxon>50 kb inversion clade</taxon>
        <taxon>dalbergioids sensu lato</taxon>
        <taxon>Dalbergieae</taxon>
        <taxon>Pterocarpus clade</taxon>
        <taxon>Stylosanthes</taxon>
    </lineage>
</organism>
<name>A0ABU6XYJ2_9FABA</name>
<sequence length="130" mass="13845">VKSRNNLALSIGHDVLKVGMLHGWCSPSFSSSSPATVKRTEAATARFKCDVGQNCGGWRKHDGYDGGVSTFFELPLSPKLSLSFPDPLSLRHTYTSTSSVSIFLLSGDSSGGEGGGCRRRPLLPSLSSIR</sequence>
<feature type="region of interest" description="Disordered" evidence="1">
    <location>
        <begin position="109"/>
        <end position="130"/>
    </location>
</feature>
<proteinExistence type="predicted"/>
<gene>
    <name evidence="2" type="ORF">PIB30_107143</name>
</gene>
<dbReference type="EMBL" id="JASCZI010215901">
    <property type="protein sequence ID" value="MED6202596.1"/>
    <property type="molecule type" value="Genomic_DNA"/>
</dbReference>
<keyword evidence="3" id="KW-1185">Reference proteome</keyword>
<evidence type="ECO:0000313" key="3">
    <source>
        <dbReference type="Proteomes" id="UP001341840"/>
    </source>
</evidence>
<evidence type="ECO:0000256" key="1">
    <source>
        <dbReference type="SAM" id="MobiDB-lite"/>
    </source>
</evidence>
<protein>
    <submittedName>
        <fullName evidence="2">Uncharacterized protein</fullName>
    </submittedName>
</protein>
<feature type="non-terminal residue" evidence="2">
    <location>
        <position position="130"/>
    </location>
</feature>
<evidence type="ECO:0000313" key="2">
    <source>
        <dbReference type="EMBL" id="MED6202596.1"/>
    </source>
</evidence>
<accession>A0ABU6XYJ2</accession>
<feature type="non-terminal residue" evidence="2">
    <location>
        <position position="1"/>
    </location>
</feature>
<dbReference type="Proteomes" id="UP001341840">
    <property type="component" value="Unassembled WGS sequence"/>
</dbReference>